<accession>A0A085UL46</accession>
<dbReference type="PATRIC" id="fig|317.174.peg.6358"/>
<sequence length="116" mass="11808">MRSAILLCLSVCAFVPALTLADQVIREVPETTAGKGYGALTGLMIGAAAGPIGAIAGAGAGFWMGGTVQEASDLSGTAYEIENSQGERSIVRSPNARFTPGQKVTQKGARLVAQPD</sequence>
<feature type="transmembrane region" description="Helical" evidence="2">
    <location>
        <begin position="37"/>
        <end position="63"/>
    </location>
</feature>
<evidence type="ECO:0000256" key="3">
    <source>
        <dbReference type="SAM" id="SignalP"/>
    </source>
</evidence>
<evidence type="ECO:0000256" key="1">
    <source>
        <dbReference type="SAM" id="MobiDB-lite"/>
    </source>
</evidence>
<evidence type="ECO:0000313" key="4">
    <source>
        <dbReference type="EMBL" id="KFE43909.1"/>
    </source>
</evidence>
<name>A0A085UL46_PSESX</name>
<keyword evidence="2" id="KW-0472">Membrane</keyword>
<feature type="signal peptide" evidence="3">
    <location>
        <begin position="1"/>
        <end position="21"/>
    </location>
</feature>
<gene>
    <name evidence="4" type="ORF">IV02_31165</name>
</gene>
<feature type="chain" id="PRO_5001798147" description="Outer membrane lipoprotein SlyB" evidence="3">
    <location>
        <begin position="22"/>
        <end position="116"/>
    </location>
</feature>
<feature type="region of interest" description="Disordered" evidence="1">
    <location>
        <begin position="85"/>
        <end position="116"/>
    </location>
</feature>
<comment type="caution">
    <text evidence="4">The sequence shown here is derived from an EMBL/GenBank/DDBJ whole genome shotgun (WGS) entry which is preliminary data.</text>
</comment>
<dbReference type="Proteomes" id="UP000028643">
    <property type="component" value="Unassembled WGS sequence"/>
</dbReference>
<organism evidence="4 5">
    <name type="scientific">Pseudomonas syringae</name>
    <dbReference type="NCBI Taxonomy" id="317"/>
    <lineage>
        <taxon>Bacteria</taxon>
        <taxon>Pseudomonadati</taxon>
        <taxon>Pseudomonadota</taxon>
        <taxon>Gammaproteobacteria</taxon>
        <taxon>Pseudomonadales</taxon>
        <taxon>Pseudomonadaceae</taxon>
        <taxon>Pseudomonas</taxon>
    </lineage>
</organism>
<keyword evidence="3" id="KW-0732">Signal</keyword>
<dbReference type="EMBL" id="JPQT01000183">
    <property type="protein sequence ID" value="KFE43909.1"/>
    <property type="molecule type" value="Genomic_DNA"/>
</dbReference>
<dbReference type="AlphaFoldDB" id="A0A085UL46"/>
<evidence type="ECO:0000313" key="5">
    <source>
        <dbReference type="Proteomes" id="UP000028643"/>
    </source>
</evidence>
<evidence type="ECO:0000256" key="2">
    <source>
        <dbReference type="SAM" id="Phobius"/>
    </source>
</evidence>
<keyword evidence="2" id="KW-1133">Transmembrane helix</keyword>
<reference evidence="4 5" key="1">
    <citation type="submission" date="2014-07" db="EMBL/GenBank/DDBJ databases">
        <title>Draft Genome Sequences of Environmental Pseudomonas syringae strains.</title>
        <authorList>
            <person name="Baltrus D.A."/>
            <person name="Berge O."/>
            <person name="Morris C."/>
        </authorList>
    </citation>
    <scope>NUCLEOTIDE SEQUENCE [LARGE SCALE GENOMIC DNA]</scope>
    <source>
        <strain evidence="4 5">CEB003</strain>
    </source>
</reference>
<keyword evidence="2" id="KW-0812">Transmembrane</keyword>
<evidence type="ECO:0008006" key="6">
    <source>
        <dbReference type="Google" id="ProtNLM"/>
    </source>
</evidence>
<protein>
    <recommendedName>
        <fullName evidence="6">Outer membrane lipoprotein SlyB</fullName>
    </recommendedName>
</protein>
<proteinExistence type="predicted"/>